<dbReference type="SUPFAM" id="SSF56281">
    <property type="entry name" value="Metallo-hydrolase/oxidoreductase"/>
    <property type="match status" value="1"/>
</dbReference>
<feature type="domain" description="Metallo-beta-lactamase" evidence="1">
    <location>
        <begin position="80"/>
        <end position="280"/>
    </location>
</feature>
<dbReference type="GeneID" id="110790555"/>
<dbReference type="InterPro" id="IPR001279">
    <property type="entry name" value="Metallo-B-lactamas"/>
</dbReference>
<evidence type="ECO:0000313" key="3">
    <source>
        <dbReference type="RefSeq" id="XP_056683992.1"/>
    </source>
</evidence>
<dbReference type="RefSeq" id="XP_056683992.1">
    <property type="nucleotide sequence ID" value="XM_056828014.1"/>
</dbReference>
<dbReference type="InterPro" id="IPR036866">
    <property type="entry name" value="RibonucZ/Hydroxyglut_hydro"/>
</dbReference>
<dbReference type="Gene3D" id="3.60.15.10">
    <property type="entry name" value="Ribonuclease Z/Hydroxyacylglutathione hydrolase-like"/>
    <property type="match status" value="1"/>
</dbReference>
<reference evidence="2" key="1">
    <citation type="journal article" date="2021" name="Nat. Commun.">
        <title>Genomic analyses provide insights into spinach domestication and the genetic basis of agronomic traits.</title>
        <authorList>
            <person name="Cai X."/>
            <person name="Sun X."/>
            <person name="Xu C."/>
            <person name="Sun H."/>
            <person name="Wang X."/>
            <person name="Ge C."/>
            <person name="Zhang Z."/>
            <person name="Wang Q."/>
            <person name="Fei Z."/>
            <person name="Jiao C."/>
            <person name="Wang Q."/>
        </authorList>
    </citation>
    <scope>NUCLEOTIDE SEQUENCE [LARGE SCALE GENOMIC DNA]</scope>
    <source>
        <strain evidence="2">cv. Varoflay</strain>
    </source>
</reference>
<keyword evidence="3" id="KW-0378">Hydrolase</keyword>
<dbReference type="PANTHER" id="PTHR42663">
    <property type="entry name" value="HYDROLASE C777.06C-RELATED-RELATED"/>
    <property type="match status" value="1"/>
</dbReference>
<proteinExistence type="predicted"/>
<keyword evidence="2" id="KW-1185">Reference proteome</keyword>
<sequence>MERRNKASADGDNGKSGLIFLGTGCSSGVPSARCLIQPSHPPCPVCSLSVKIPPQNNPNYRCNTSLLIDYCQENGDHKYIIIDVGKTFREQVLRWFTHYKVPRIDSVLFTHEHADAVLGINDLDCVNNEDSAIPVYGTQECVDSVVARFPHLCNKIAHKQNKGIGEAAFVDWRLIENHCEKPFIASGLQFHPLPVMHGEDYIALGFLFGDKSKVAYVSDVSRFPSSTEYAISKGRGAELDLLILDTNCIYLNGHRNTHFCFPETLDAVKRISPKRAFLIGMNHAYDHHKMNEYLLGHAWIEGNILKG</sequence>
<dbReference type="GO" id="GO:0016787">
    <property type="term" value="F:hydrolase activity"/>
    <property type="evidence" value="ECO:0007669"/>
    <property type="project" value="UniProtKB-KW"/>
</dbReference>
<protein>
    <submittedName>
        <fullName evidence="3">Hydrolase C777.06c isoform X1</fullName>
    </submittedName>
</protein>
<evidence type="ECO:0000313" key="2">
    <source>
        <dbReference type="Proteomes" id="UP000813463"/>
    </source>
</evidence>
<organism evidence="2 3">
    <name type="scientific">Spinacia oleracea</name>
    <name type="common">Spinach</name>
    <dbReference type="NCBI Taxonomy" id="3562"/>
    <lineage>
        <taxon>Eukaryota</taxon>
        <taxon>Viridiplantae</taxon>
        <taxon>Streptophyta</taxon>
        <taxon>Embryophyta</taxon>
        <taxon>Tracheophyta</taxon>
        <taxon>Spermatophyta</taxon>
        <taxon>Magnoliopsida</taxon>
        <taxon>eudicotyledons</taxon>
        <taxon>Gunneridae</taxon>
        <taxon>Pentapetalae</taxon>
        <taxon>Caryophyllales</taxon>
        <taxon>Chenopodiaceae</taxon>
        <taxon>Chenopodioideae</taxon>
        <taxon>Anserineae</taxon>
        <taxon>Spinacia</taxon>
    </lineage>
</organism>
<dbReference type="Proteomes" id="UP000813463">
    <property type="component" value="Chromosome 5"/>
</dbReference>
<dbReference type="PANTHER" id="PTHR42663:SF18">
    <property type="entry name" value="HYDROLASE C777.06C ISOFORM X1"/>
    <property type="match status" value="1"/>
</dbReference>
<name>A0ABM3QKV4_SPIOL</name>
<gene>
    <name evidence="3" type="primary">LOC110790555</name>
</gene>
<dbReference type="Pfam" id="PF12706">
    <property type="entry name" value="Lactamase_B_2"/>
    <property type="match status" value="1"/>
</dbReference>
<dbReference type="CDD" id="cd16279">
    <property type="entry name" value="metallo-hydrolase-like_MBL-fold"/>
    <property type="match status" value="1"/>
</dbReference>
<accession>A0ABM3QKV4</accession>
<reference evidence="3" key="2">
    <citation type="submission" date="2025-08" db="UniProtKB">
        <authorList>
            <consortium name="RefSeq"/>
        </authorList>
    </citation>
    <scope>IDENTIFICATION</scope>
    <source>
        <tissue evidence="3">Leaf</tissue>
    </source>
</reference>
<evidence type="ECO:0000259" key="1">
    <source>
        <dbReference type="Pfam" id="PF12706"/>
    </source>
</evidence>